<keyword evidence="2" id="KW-0812">Transmembrane</keyword>
<dbReference type="Pfam" id="PF03782">
    <property type="entry name" value="AMOP"/>
    <property type="match status" value="1"/>
</dbReference>
<organism evidence="12 13">
    <name type="scientific">Ridgeia piscesae</name>
    <name type="common">Tubeworm</name>
    <dbReference type="NCBI Taxonomy" id="27915"/>
    <lineage>
        <taxon>Eukaryota</taxon>
        <taxon>Metazoa</taxon>
        <taxon>Spiralia</taxon>
        <taxon>Lophotrochozoa</taxon>
        <taxon>Annelida</taxon>
        <taxon>Polychaeta</taxon>
        <taxon>Sedentaria</taxon>
        <taxon>Canalipalpata</taxon>
        <taxon>Sabellida</taxon>
        <taxon>Siboglinidae</taxon>
        <taxon>Ridgeia</taxon>
    </lineage>
</organism>
<evidence type="ECO:0000256" key="7">
    <source>
        <dbReference type="SAM" id="SignalP"/>
    </source>
</evidence>
<keyword evidence="4" id="KW-0472">Membrane</keyword>
<keyword evidence="7" id="KW-0732">Signal</keyword>
<evidence type="ECO:0000259" key="9">
    <source>
        <dbReference type="PROSITE" id="PS50923"/>
    </source>
</evidence>
<dbReference type="PROSITE" id="PS51233">
    <property type="entry name" value="VWFD"/>
    <property type="match status" value="1"/>
</dbReference>
<dbReference type="PROSITE" id="PS51220">
    <property type="entry name" value="NIDO"/>
    <property type="match status" value="1"/>
</dbReference>
<dbReference type="CDD" id="cd00033">
    <property type="entry name" value="CCP"/>
    <property type="match status" value="1"/>
</dbReference>
<feature type="signal peptide" evidence="7">
    <location>
        <begin position="1"/>
        <end position="21"/>
    </location>
</feature>
<sequence length="992" mass="108204">MRRCAAKLLALVSLLPIAVTGDALPAPAHFYPYGPDVGDSTAPVNDDGSTAKIPISMLFPYFDERHDSLYVNTNGLISFLREVSQFTPNAFPLAENRRLVAAFWADVDTTENSGRAYYRETTDEVILERASRDVRRAFVKLTHFVATWVFIASWHRVTYFGGSSSTAVNTFQIVLITNGRHSFTILNYGDISWTTGGASGGNGGIGGTPAQVGFNAGDGRRYFSVPGSREAAIIDVEKTTNVGVAGRWMFRIDDVSVEAGGCNTAGSLAVGPRFGPMLGGLIVTVSGPCFDGLSNTSTVVCKFADVETPADVIDATRAQCVLPMMLRTGRIPLALSTDGGKTYNHTGVFNLVGEYKQEVVTLVNEEDNVWGDFNKPLQITWPQHYFNETLVDIDYVSFTHDKNQQIQSLVTPLMKSVANVGSVTLPASSDVTAVSKLVGSVRVRVAGSSDSNHVTRRSVDGVVRSVKSLWSDIVIAAQQVKNYAVKWRQELSVKWCQDWYERQKQDPPSSSGLLPCPCTRTQATSDDRFIDDAACSNGDGCDDFHPGAYHCIRSEAASSLGAGQQCCYDRSGKIITDFDKGGGTFDRAHTRGYIGNGVLKIWLLDHLLEDVLTYKYCCVWSSINCAKYGEMRPTDDCTGYKEQPKARTFGDPHIITLDGLHYTFNGLGEFWLVRSAHFQMQGRATQARNTRGALVKGTSWTAVAMRVVDTGSFGNGTVVQAQVNERTGLDIFIDGDKQDFEDLPTQDWSDVSVTYDAANVTAEFRFHGDNEYTVDMRTVEGALYYTLSWPPDADAPVGLLGNANGNASDDLQTPNHVLLPSNATARQLYEEFGLTWKTGADESIFTYEAGSNHASYIDPSFEPLFELPPTDSATAENVTRMCGDSEECVFDYFVTGSLTIALASADVTRQHEEYVEASKPVISCGRVKTPSNGAKNDSSPLLGTVVTFSCNDGFRLAGSVQRTCTELGKWSGKDVNCVGEYVFTLDMLHSDC</sequence>
<feature type="chain" id="PRO_5042086473" description="Sushi domain-containing protein 2-like" evidence="7">
    <location>
        <begin position="22"/>
        <end position="992"/>
    </location>
</feature>
<dbReference type="SMART" id="SM00032">
    <property type="entry name" value="CCP"/>
    <property type="match status" value="1"/>
</dbReference>
<dbReference type="InterPro" id="IPR005533">
    <property type="entry name" value="AMOP_dom"/>
</dbReference>
<dbReference type="AlphaFoldDB" id="A0AAD9P8D3"/>
<evidence type="ECO:0000256" key="5">
    <source>
        <dbReference type="ARBA" id="ARBA00023157"/>
    </source>
</evidence>
<evidence type="ECO:0000256" key="3">
    <source>
        <dbReference type="ARBA" id="ARBA00022989"/>
    </source>
</evidence>
<dbReference type="SMART" id="SM00216">
    <property type="entry name" value="VWD"/>
    <property type="match status" value="1"/>
</dbReference>
<dbReference type="PROSITE" id="PS50923">
    <property type="entry name" value="SUSHI"/>
    <property type="match status" value="1"/>
</dbReference>
<comment type="caution">
    <text evidence="12">The sequence shown here is derived from an EMBL/GenBank/DDBJ whole genome shotgun (WGS) entry which is preliminary data.</text>
</comment>
<dbReference type="Gene3D" id="2.10.70.10">
    <property type="entry name" value="Complement Module, domain 1"/>
    <property type="match status" value="1"/>
</dbReference>
<dbReference type="InterPro" id="IPR003886">
    <property type="entry name" value="NIDO_dom"/>
</dbReference>
<feature type="disulfide bond" evidence="6">
    <location>
        <begin position="950"/>
        <end position="977"/>
    </location>
</feature>
<evidence type="ECO:0000259" key="11">
    <source>
        <dbReference type="PROSITE" id="PS51233"/>
    </source>
</evidence>
<dbReference type="GO" id="GO:0007160">
    <property type="term" value="P:cell-matrix adhesion"/>
    <property type="evidence" value="ECO:0007669"/>
    <property type="project" value="InterPro"/>
</dbReference>
<dbReference type="SUPFAM" id="SSF81296">
    <property type="entry name" value="E set domains"/>
    <property type="match status" value="1"/>
</dbReference>
<dbReference type="InterPro" id="IPR013783">
    <property type="entry name" value="Ig-like_fold"/>
</dbReference>
<dbReference type="SMART" id="SM00539">
    <property type="entry name" value="NIDO"/>
    <property type="match status" value="1"/>
</dbReference>
<dbReference type="Pfam" id="PF23263">
    <property type="entry name" value="C8-3_MUC4"/>
    <property type="match status" value="1"/>
</dbReference>
<protein>
    <recommendedName>
        <fullName evidence="14">Sushi domain-containing protein 2-like</fullName>
    </recommendedName>
</protein>
<dbReference type="Gene3D" id="2.60.40.10">
    <property type="entry name" value="Immunoglobulins"/>
    <property type="match status" value="1"/>
</dbReference>
<dbReference type="InterPro" id="IPR056619">
    <property type="entry name" value="C8-3_MUC4"/>
</dbReference>
<dbReference type="PANTHER" id="PTHR13802">
    <property type="entry name" value="MUCIN 4-RELATED"/>
    <property type="match status" value="1"/>
</dbReference>
<dbReference type="PANTHER" id="PTHR13802:SF59">
    <property type="entry name" value="SUSHI DOMAIN-CONTAINING PROTEIN 2"/>
    <property type="match status" value="1"/>
</dbReference>
<dbReference type="InterPro" id="IPR035976">
    <property type="entry name" value="Sushi/SCR/CCP_sf"/>
</dbReference>
<feature type="domain" description="NIDO" evidence="10">
    <location>
        <begin position="102"/>
        <end position="255"/>
    </location>
</feature>
<dbReference type="SUPFAM" id="SSF57535">
    <property type="entry name" value="Complement control module/SCR domain"/>
    <property type="match status" value="1"/>
</dbReference>
<name>A0AAD9P8D3_RIDPI</name>
<feature type="domain" description="AMOP" evidence="8">
    <location>
        <begin position="488"/>
        <end position="632"/>
    </location>
</feature>
<feature type="domain" description="Sushi" evidence="9">
    <location>
        <begin position="922"/>
        <end position="979"/>
    </location>
</feature>
<evidence type="ECO:0000313" key="12">
    <source>
        <dbReference type="EMBL" id="KAK2190055.1"/>
    </source>
</evidence>
<dbReference type="InterPro" id="IPR000436">
    <property type="entry name" value="Sushi_SCR_CCP_dom"/>
</dbReference>
<dbReference type="GO" id="GO:0016020">
    <property type="term" value="C:membrane"/>
    <property type="evidence" value="ECO:0007669"/>
    <property type="project" value="UniProtKB-SubCell"/>
</dbReference>
<gene>
    <name evidence="12" type="ORF">NP493_90g00000</name>
</gene>
<evidence type="ECO:0000256" key="6">
    <source>
        <dbReference type="PROSITE-ProRule" id="PRU00302"/>
    </source>
</evidence>
<evidence type="ECO:0000256" key="2">
    <source>
        <dbReference type="ARBA" id="ARBA00022692"/>
    </source>
</evidence>
<proteinExistence type="predicted"/>
<keyword evidence="3" id="KW-1133">Transmembrane helix</keyword>
<dbReference type="InterPro" id="IPR051495">
    <property type="entry name" value="Epithelial_Barrier/Signaling"/>
</dbReference>
<evidence type="ECO:0000256" key="4">
    <source>
        <dbReference type="ARBA" id="ARBA00023136"/>
    </source>
</evidence>
<dbReference type="InterPro" id="IPR002909">
    <property type="entry name" value="IPT_dom"/>
</dbReference>
<dbReference type="SMART" id="SM00723">
    <property type="entry name" value="AMOP"/>
    <property type="match status" value="1"/>
</dbReference>
<dbReference type="Pfam" id="PF06119">
    <property type="entry name" value="NIDO"/>
    <property type="match status" value="1"/>
</dbReference>
<dbReference type="Pfam" id="PF00094">
    <property type="entry name" value="VWD"/>
    <property type="match status" value="1"/>
</dbReference>
<dbReference type="EMBL" id="JAODUO010000089">
    <property type="protein sequence ID" value="KAK2190055.1"/>
    <property type="molecule type" value="Genomic_DNA"/>
</dbReference>
<evidence type="ECO:0008006" key="14">
    <source>
        <dbReference type="Google" id="ProtNLM"/>
    </source>
</evidence>
<keyword evidence="5 6" id="KW-1015">Disulfide bond</keyword>
<dbReference type="InterPro" id="IPR014756">
    <property type="entry name" value="Ig_E-set"/>
</dbReference>
<dbReference type="Pfam" id="PF01833">
    <property type="entry name" value="TIG"/>
    <property type="match status" value="1"/>
</dbReference>
<evidence type="ECO:0000256" key="1">
    <source>
        <dbReference type="ARBA" id="ARBA00004370"/>
    </source>
</evidence>
<feature type="domain" description="VWFD" evidence="11">
    <location>
        <begin position="644"/>
        <end position="844"/>
    </location>
</feature>
<evidence type="ECO:0000259" key="10">
    <source>
        <dbReference type="PROSITE" id="PS51220"/>
    </source>
</evidence>
<comment type="subcellular location">
    <subcellularLocation>
        <location evidence="1">Membrane</location>
    </subcellularLocation>
</comment>
<dbReference type="Pfam" id="PF00084">
    <property type="entry name" value="Sushi"/>
    <property type="match status" value="1"/>
</dbReference>
<comment type="caution">
    <text evidence="6">Lacks conserved residue(s) required for the propagation of feature annotation.</text>
</comment>
<keyword evidence="13" id="KW-1185">Reference proteome</keyword>
<evidence type="ECO:0000259" key="8">
    <source>
        <dbReference type="PROSITE" id="PS50856"/>
    </source>
</evidence>
<dbReference type="PROSITE" id="PS50856">
    <property type="entry name" value="AMOP"/>
    <property type="match status" value="1"/>
</dbReference>
<accession>A0AAD9P8D3</accession>
<reference evidence="12" key="1">
    <citation type="journal article" date="2023" name="Mol. Biol. Evol.">
        <title>Third-Generation Sequencing Reveals the Adaptive Role of the Epigenome in Three Deep-Sea Polychaetes.</title>
        <authorList>
            <person name="Perez M."/>
            <person name="Aroh O."/>
            <person name="Sun Y."/>
            <person name="Lan Y."/>
            <person name="Juniper S.K."/>
            <person name="Young C.R."/>
            <person name="Angers B."/>
            <person name="Qian P.Y."/>
        </authorList>
    </citation>
    <scope>NUCLEOTIDE SEQUENCE</scope>
    <source>
        <strain evidence="12">R07B-5</strain>
    </source>
</reference>
<keyword evidence="6" id="KW-0768">Sushi</keyword>
<evidence type="ECO:0000313" key="13">
    <source>
        <dbReference type="Proteomes" id="UP001209878"/>
    </source>
</evidence>
<dbReference type="InterPro" id="IPR001846">
    <property type="entry name" value="VWF_type-D"/>
</dbReference>
<dbReference type="Proteomes" id="UP001209878">
    <property type="component" value="Unassembled WGS sequence"/>
</dbReference>